<evidence type="ECO:0000313" key="2">
    <source>
        <dbReference type="EMBL" id="KIO18631.1"/>
    </source>
</evidence>
<feature type="region of interest" description="Disordered" evidence="1">
    <location>
        <begin position="41"/>
        <end position="98"/>
    </location>
</feature>
<evidence type="ECO:0000313" key="3">
    <source>
        <dbReference type="Proteomes" id="UP000054248"/>
    </source>
</evidence>
<reference evidence="3" key="2">
    <citation type="submission" date="2015-01" db="EMBL/GenBank/DDBJ databases">
        <title>Evolutionary Origins and Diversification of the Mycorrhizal Mutualists.</title>
        <authorList>
            <consortium name="DOE Joint Genome Institute"/>
            <consortium name="Mycorrhizal Genomics Consortium"/>
            <person name="Kohler A."/>
            <person name="Kuo A."/>
            <person name="Nagy L.G."/>
            <person name="Floudas D."/>
            <person name="Copeland A."/>
            <person name="Barry K.W."/>
            <person name="Cichocki N."/>
            <person name="Veneault-Fourrey C."/>
            <person name="LaButti K."/>
            <person name="Lindquist E.A."/>
            <person name="Lipzen A."/>
            <person name="Lundell T."/>
            <person name="Morin E."/>
            <person name="Murat C."/>
            <person name="Riley R."/>
            <person name="Ohm R."/>
            <person name="Sun H."/>
            <person name="Tunlid A."/>
            <person name="Henrissat B."/>
            <person name="Grigoriev I.V."/>
            <person name="Hibbett D.S."/>
            <person name="Martin F."/>
        </authorList>
    </citation>
    <scope>NUCLEOTIDE SEQUENCE [LARGE SCALE GENOMIC DNA]</scope>
    <source>
        <strain evidence="3">MUT 4182</strain>
    </source>
</reference>
<proteinExistence type="predicted"/>
<sequence>DAPVAGSAAGINADVEMADNAPTSTESGRSKVDLLLSSDAVANGASSSSSVLKVDGPMGEDTTMEDADTANVDQSLSVSVGERSSPPPAAGSSSMVAV</sequence>
<dbReference type="OrthoDB" id="3308930at2759"/>
<feature type="compositionally biased region" description="Low complexity" evidence="1">
    <location>
        <begin position="41"/>
        <end position="50"/>
    </location>
</feature>
<evidence type="ECO:0000256" key="1">
    <source>
        <dbReference type="SAM" id="MobiDB-lite"/>
    </source>
</evidence>
<gene>
    <name evidence="2" type="ORF">M407DRAFT_31707</name>
</gene>
<feature type="region of interest" description="Disordered" evidence="1">
    <location>
        <begin position="1"/>
        <end position="29"/>
    </location>
</feature>
<protein>
    <submittedName>
        <fullName evidence="2">Uncharacterized protein</fullName>
    </submittedName>
</protein>
<accession>A0A0C3Q568</accession>
<organism evidence="2 3">
    <name type="scientific">Tulasnella calospora MUT 4182</name>
    <dbReference type="NCBI Taxonomy" id="1051891"/>
    <lineage>
        <taxon>Eukaryota</taxon>
        <taxon>Fungi</taxon>
        <taxon>Dikarya</taxon>
        <taxon>Basidiomycota</taxon>
        <taxon>Agaricomycotina</taxon>
        <taxon>Agaricomycetes</taxon>
        <taxon>Cantharellales</taxon>
        <taxon>Tulasnellaceae</taxon>
        <taxon>Tulasnella</taxon>
    </lineage>
</organism>
<name>A0A0C3Q568_9AGAM</name>
<dbReference type="AlphaFoldDB" id="A0A0C3Q568"/>
<dbReference type="EMBL" id="KN823272">
    <property type="protein sequence ID" value="KIO18631.1"/>
    <property type="molecule type" value="Genomic_DNA"/>
</dbReference>
<dbReference type="Proteomes" id="UP000054248">
    <property type="component" value="Unassembled WGS sequence"/>
</dbReference>
<keyword evidence="3" id="KW-1185">Reference proteome</keyword>
<dbReference type="HOGENOM" id="CLU_2339360_0_0_1"/>
<reference evidence="2 3" key="1">
    <citation type="submission" date="2014-04" db="EMBL/GenBank/DDBJ databases">
        <authorList>
            <consortium name="DOE Joint Genome Institute"/>
            <person name="Kuo A."/>
            <person name="Girlanda M."/>
            <person name="Perotto S."/>
            <person name="Kohler A."/>
            <person name="Nagy L.G."/>
            <person name="Floudas D."/>
            <person name="Copeland A."/>
            <person name="Barry K.W."/>
            <person name="Cichocki N."/>
            <person name="Veneault-Fourrey C."/>
            <person name="LaButti K."/>
            <person name="Lindquist E.A."/>
            <person name="Lipzen A."/>
            <person name="Lundell T."/>
            <person name="Morin E."/>
            <person name="Murat C."/>
            <person name="Sun H."/>
            <person name="Tunlid A."/>
            <person name="Henrissat B."/>
            <person name="Grigoriev I.V."/>
            <person name="Hibbett D.S."/>
            <person name="Martin F."/>
            <person name="Nordberg H.P."/>
            <person name="Cantor M.N."/>
            <person name="Hua S.X."/>
        </authorList>
    </citation>
    <scope>NUCLEOTIDE SEQUENCE [LARGE SCALE GENOMIC DNA]</scope>
    <source>
        <strain evidence="2 3">MUT 4182</strain>
    </source>
</reference>
<feature type="non-terminal residue" evidence="2">
    <location>
        <position position="1"/>
    </location>
</feature>